<accession>A0ABW3YNV4</accession>
<evidence type="ECO:0000313" key="2">
    <source>
        <dbReference type="EMBL" id="MFD1324368.1"/>
    </source>
</evidence>
<evidence type="ECO:0000313" key="3">
    <source>
        <dbReference type="Proteomes" id="UP001597260"/>
    </source>
</evidence>
<feature type="non-terminal residue" evidence="2">
    <location>
        <position position="1"/>
    </location>
</feature>
<feature type="transmembrane region" description="Helical" evidence="1">
    <location>
        <begin position="55"/>
        <end position="76"/>
    </location>
</feature>
<reference evidence="3" key="1">
    <citation type="journal article" date="2019" name="Int. J. Syst. Evol. Microbiol.">
        <title>The Global Catalogue of Microorganisms (GCM) 10K type strain sequencing project: providing services to taxonomists for standard genome sequencing and annotation.</title>
        <authorList>
            <consortium name="The Broad Institute Genomics Platform"/>
            <consortium name="The Broad Institute Genome Sequencing Center for Infectious Disease"/>
            <person name="Wu L."/>
            <person name="Ma J."/>
        </authorList>
    </citation>
    <scope>NUCLEOTIDE SEQUENCE [LARGE SCALE GENOMIC DNA]</scope>
    <source>
        <strain evidence="3">JCM 31037</strain>
    </source>
</reference>
<organism evidence="2 3">
    <name type="scientific">Micromonospora sonneratiae</name>
    <dbReference type="NCBI Taxonomy" id="1184706"/>
    <lineage>
        <taxon>Bacteria</taxon>
        <taxon>Bacillati</taxon>
        <taxon>Actinomycetota</taxon>
        <taxon>Actinomycetes</taxon>
        <taxon>Micromonosporales</taxon>
        <taxon>Micromonosporaceae</taxon>
        <taxon>Micromonospora</taxon>
    </lineage>
</organism>
<comment type="caution">
    <text evidence="2">The sequence shown here is derived from an EMBL/GenBank/DDBJ whole genome shotgun (WGS) entry which is preliminary data.</text>
</comment>
<evidence type="ECO:0000256" key="1">
    <source>
        <dbReference type="SAM" id="Phobius"/>
    </source>
</evidence>
<keyword evidence="1" id="KW-0472">Membrane</keyword>
<name>A0ABW3YNV4_9ACTN</name>
<keyword evidence="1" id="KW-0812">Transmembrane</keyword>
<feature type="transmembrane region" description="Helical" evidence="1">
    <location>
        <begin position="88"/>
        <end position="105"/>
    </location>
</feature>
<gene>
    <name evidence="2" type="ORF">ACFQ4H_25095</name>
</gene>
<keyword evidence="1" id="KW-1133">Transmembrane helix</keyword>
<protein>
    <submittedName>
        <fullName evidence="2">Uncharacterized protein</fullName>
    </submittedName>
</protein>
<keyword evidence="3" id="KW-1185">Reference proteome</keyword>
<sequence length="294" mass="31584">VGRLWPSVAAGPVLAVAGIGWLMGFPGIVSGQEWLAALFSPMYGMSQYSDYETVPGRLTTAQAVWLGALAVGAYVLHSAKSRRTRVAALLPVALGVAVAIAVMPHDRYLPRAIDPVAQELVCTTDAPKVCVARVHSSLLPDVTPRARQALALLAKLPQPPAEAHEDTTTWDREIPEPRPDPAGIALMTIQVDDRSHLASPNDLVPQIVARVFSNQSRCPDGLSSSVVRAATYWLVGTEPPAEPGFDDGGEWNNQVRQLWQSLRELPEAEALARVTAVREGALNCADLDEIVRGK</sequence>
<dbReference type="Proteomes" id="UP001597260">
    <property type="component" value="Unassembled WGS sequence"/>
</dbReference>
<dbReference type="EMBL" id="JBHTMP010000046">
    <property type="protein sequence ID" value="MFD1324368.1"/>
    <property type="molecule type" value="Genomic_DNA"/>
</dbReference>
<proteinExistence type="predicted"/>